<proteinExistence type="evidence at protein level"/>
<evidence type="ECO:0000256" key="5">
    <source>
        <dbReference type="ARBA" id="ARBA00022729"/>
    </source>
</evidence>
<dbReference type="EMBL" id="AB026636">
    <property type="protein sequence ID" value="BAA94986.1"/>
    <property type="molecule type" value="Genomic_DNA"/>
</dbReference>
<comment type="similarity">
    <text evidence="2 6">Belongs to the plant self-incompatibility (S1) protein family.</text>
</comment>
<evidence type="ECO:0000256" key="6">
    <source>
        <dbReference type="RuleBase" id="RU367044"/>
    </source>
</evidence>
<evidence type="ECO:0000256" key="1">
    <source>
        <dbReference type="ARBA" id="ARBA00004613"/>
    </source>
</evidence>
<dbReference type="OMA" id="CHFWWGF"/>
<keyword evidence="11" id="KW-1185">Reference proteome</keyword>
<keyword evidence="4 6" id="KW-0964">Secreted</keyword>
<sequence length="134" mass="15641">MGSLETCLLFFVMVMFMSAIMSRASTSVVIYNDLGGGLPLRHHCKSREDDLGYQSLAPGRSWSFGFTPDIFGRTLFYCRFSWGAESHIFDIYKQSRDKEFQEFGCKKCEWKIRKNGPCKFYKKTGMFDHCYSWD</sequence>
<evidence type="ECO:0000313" key="7">
    <source>
        <dbReference type="Araport" id="AT3G17080"/>
    </source>
</evidence>
<evidence type="ECO:0000256" key="3">
    <source>
        <dbReference type="ARBA" id="ARBA00022471"/>
    </source>
</evidence>
<protein>
    <recommendedName>
        <fullName evidence="6">S-protein homolog</fullName>
    </recommendedName>
</protein>
<evidence type="ECO:0007829" key="12">
    <source>
        <dbReference type="PeptideAtlas" id="Q9LSN9"/>
    </source>
</evidence>
<dbReference type="EMBL" id="DQ446668">
    <property type="protein sequence ID" value="ABE65944.1"/>
    <property type="molecule type" value="mRNA"/>
</dbReference>
<dbReference type="GO" id="GO:0060320">
    <property type="term" value="P:rejection of self pollen"/>
    <property type="evidence" value="ECO:0007669"/>
    <property type="project" value="UniProtKB-KW"/>
</dbReference>
<dbReference type="RefSeq" id="NP_188333.1">
    <property type="nucleotide sequence ID" value="NM_112584.1"/>
</dbReference>
<gene>
    <name evidence="7 8" type="ordered locus">At3g17080</name>
</gene>
<dbReference type="Araport" id="AT3G17080"/>
<dbReference type="SMR" id="Q9LSN9"/>
<dbReference type="TAIR" id="AT3G17080"/>
<dbReference type="ExpressionAtlas" id="Q9LSN9">
    <property type="expression patterns" value="baseline and differential"/>
</dbReference>
<dbReference type="GO" id="GO:0005576">
    <property type="term" value="C:extracellular region"/>
    <property type="evidence" value="ECO:0007669"/>
    <property type="project" value="UniProtKB-SubCell"/>
</dbReference>
<evidence type="ECO:0000256" key="4">
    <source>
        <dbReference type="ARBA" id="ARBA00022525"/>
    </source>
</evidence>
<comment type="subcellular location">
    <subcellularLocation>
        <location evidence="1 6">Secreted</location>
    </subcellularLocation>
</comment>
<reference evidence="9 11" key="2">
    <citation type="journal article" date="2000" name="Nature">
        <title>Sequence and analysis of chromosome 3 of the plant Arabidopsis thaliana.</title>
        <authorList>
            <consortium name="European Union Chromosome 3 Arabidopsis Sequencing Consortium"/>
            <consortium name="Institute for Genomic Research"/>
            <consortium name="Kazusa DNA Research Institute"/>
            <person name="Salanoubat M."/>
            <person name="Lemcke K."/>
            <person name="Rieger M."/>
            <person name="Ansorge W."/>
            <person name="Unseld M."/>
            <person name="Fartmann B."/>
            <person name="Valle G."/>
            <person name="Blocker H."/>
            <person name="Perez-Alonso M."/>
            <person name="Obermaier B."/>
            <person name="Delseny M."/>
            <person name="Boutry M."/>
            <person name="Grivell L.A."/>
            <person name="Mache R."/>
            <person name="Puigdomenech P."/>
            <person name="De Simone V."/>
            <person name="Choisne N."/>
            <person name="Artiguenave F."/>
            <person name="Robert C."/>
            <person name="Brottier P."/>
            <person name="Wincker P."/>
            <person name="Cattolico L."/>
            <person name="Weissenbach J."/>
            <person name="Saurin W."/>
            <person name="Quetier F."/>
            <person name="Schafer M."/>
            <person name="Muller-Auer S."/>
            <person name="Gabel C."/>
            <person name="Fuchs M."/>
            <person name="Benes V."/>
            <person name="Wurmbach E."/>
            <person name="Drzonek H."/>
            <person name="Erfle H."/>
            <person name="Jordan N."/>
            <person name="Bangert S."/>
            <person name="Wiedelmann R."/>
            <person name="Kranz H."/>
            <person name="Voss H."/>
            <person name="Holland R."/>
            <person name="Brandt P."/>
            <person name="Nyakatura G."/>
            <person name="Vezzi A."/>
            <person name="D'Angelo M."/>
            <person name="Pallavicini A."/>
            <person name="Toppo S."/>
            <person name="Simionati B."/>
            <person name="Conrad A."/>
            <person name="Hornischer K."/>
            <person name="Kauer G."/>
            <person name="Lohnert T.H."/>
            <person name="Nordsiek G."/>
            <person name="Reichelt J."/>
            <person name="Scharfe M."/>
            <person name="Schon O."/>
            <person name="Bargues M."/>
            <person name="Terol J."/>
            <person name="Climent J."/>
            <person name="Navarro P."/>
            <person name="Collado C."/>
            <person name="Perez-Perez A."/>
            <person name="Ottenwalder B."/>
            <person name="Duchemin D."/>
            <person name="Cooke R."/>
            <person name="Laudie M."/>
            <person name="Berger-Llauro C."/>
            <person name="Purnelle B."/>
            <person name="Masuy D."/>
            <person name="de Haan M."/>
            <person name="Maarse A.C."/>
            <person name="Alcaraz J.P."/>
            <person name="Cottet A."/>
            <person name="Casacuberta E."/>
            <person name="Monfort A."/>
            <person name="Argiriou A."/>
            <person name="flores M."/>
            <person name="Liguori R."/>
            <person name="Vitale D."/>
            <person name="Mannhaupt G."/>
            <person name="Haase D."/>
            <person name="Schoof H."/>
            <person name="Rudd S."/>
            <person name="Zaccaria P."/>
            <person name="Mewes H.W."/>
            <person name="Mayer K.F."/>
            <person name="Kaul S."/>
            <person name="Town C.D."/>
            <person name="Koo H.L."/>
            <person name="Tallon L.J."/>
            <person name="Jenkins J."/>
            <person name="Rooney T."/>
            <person name="Rizzo M."/>
            <person name="Walts A."/>
            <person name="Utterback T."/>
            <person name="Fujii C.Y."/>
            <person name="Shea T.P."/>
            <person name="Creasy T.H."/>
            <person name="Haas B."/>
            <person name="Maiti R."/>
            <person name="Wu D."/>
            <person name="Peterson J."/>
            <person name="Van Aken S."/>
            <person name="Pai G."/>
            <person name="Militscher J."/>
            <person name="Sellers P."/>
            <person name="Gill J.E."/>
            <person name="Feldblyum T.V."/>
            <person name="Preuss D."/>
            <person name="Lin X."/>
            <person name="Nierman W.C."/>
            <person name="Salzberg S.L."/>
            <person name="White O."/>
            <person name="Venter J.C."/>
            <person name="Fraser C.M."/>
            <person name="Kaneko T."/>
            <person name="Nakamura Y."/>
            <person name="Sato S."/>
            <person name="Kato T."/>
            <person name="Asamizu E."/>
            <person name="Sasamoto S."/>
            <person name="Kimura T."/>
            <person name="Idesawa K."/>
            <person name="Kawashima K."/>
            <person name="Kishida Y."/>
            <person name="Kiyokawa C."/>
            <person name="Kohara M."/>
            <person name="Matsumoto M."/>
            <person name="Matsuno A."/>
            <person name="Muraki A."/>
            <person name="Nakayama S."/>
            <person name="Nakazaki N."/>
            <person name="Shinpo S."/>
            <person name="Takeuchi C."/>
            <person name="Wada T."/>
            <person name="Watanabe A."/>
            <person name="Yamada M."/>
            <person name="Yasuda M."/>
            <person name="Tabata S."/>
        </authorList>
    </citation>
    <scope>NUCLEOTIDE SEQUENCE [LARGE SCALE GENOMIC DNA]</scope>
    <source>
        <strain evidence="11">cv. Columbia</strain>
    </source>
</reference>
<evidence type="ECO:0000313" key="9">
    <source>
        <dbReference type="EMBL" id="AEE75901.1"/>
    </source>
</evidence>
<dbReference type="EMBL" id="CP002686">
    <property type="protein sequence ID" value="AEE75901.1"/>
    <property type="molecule type" value="Genomic_DNA"/>
</dbReference>
<dbReference type="PANTHER" id="PTHR31232:SF67">
    <property type="entry name" value="S-PROTEIN HOMOLOG"/>
    <property type="match status" value="1"/>
</dbReference>
<dbReference type="ProteomicsDB" id="175103"/>
<evidence type="ECO:0000313" key="11">
    <source>
        <dbReference type="Proteomes" id="UP000006548"/>
    </source>
</evidence>
<keyword evidence="3 6" id="KW-0713">Self-incompatibility</keyword>
<keyword evidence="5 6" id="KW-0732">Signal</keyword>
<dbReference type="Pfam" id="PF05938">
    <property type="entry name" value="Self-incomp_S1"/>
    <property type="match status" value="1"/>
</dbReference>
<keyword evidence="12" id="KW-1267">Proteomics identification</keyword>
<name>Q9LSN9_ARATH</name>
<evidence type="ECO:0000313" key="10">
    <source>
        <dbReference type="EMBL" id="BAA94986.1"/>
    </source>
</evidence>
<dbReference type="AlphaFoldDB" id="Q9LSN9"/>
<accession>Q9LSN9</accession>
<reference evidence="9" key="5">
    <citation type="submission" date="2016-05" db="EMBL/GenBank/DDBJ databases">
        <authorList>
            <person name="Krishnakumar V."/>
            <person name="Cheng C.-Y."/>
            <person name="Chan A.P."/>
            <person name="Schobel S."/>
            <person name="Kim M."/>
            <person name="Ferlanti E.S."/>
            <person name="Belyaeva I."/>
            <person name="Rosen B.D."/>
            <person name="Micklem G."/>
            <person name="Miller J.R."/>
            <person name="Vaughn M."/>
            <person name="Town C.D."/>
        </authorList>
    </citation>
    <scope>NUCLEOTIDE SEQUENCE</scope>
</reference>
<dbReference type="PANTHER" id="PTHR31232">
    <property type="match status" value="1"/>
</dbReference>
<reference evidence="8" key="3">
    <citation type="submission" date="2006-03" db="EMBL/GenBank/DDBJ databases">
        <authorList>
            <person name="Underwood B.A."/>
            <person name="Xiao Y."/>
            <person name="Moskal W."/>
            <person name="Monaghan E."/>
            <person name="Wang W."/>
            <person name="Redman J."/>
            <person name="Wu H.C."/>
            <person name="Utterback T."/>
            <person name="Town C.D."/>
        </authorList>
    </citation>
    <scope>NUCLEOTIDE SEQUENCE</scope>
</reference>
<feature type="signal peptide" evidence="6">
    <location>
        <begin position="1"/>
        <end position="19"/>
    </location>
</feature>
<evidence type="ECO:0000313" key="8">
    <source>
        <dbReference type="EMBL" id="ABE65944.1"/>
    </source>
</evidence>
<reference evidence="10" key="1">
    <citation type="journal article" date="2000" name="DNA Res.">
        <title>Structural analysis of Arabidopsis thaliana chromosome 3. I. Sequence features of the regions of 4,504,864 bp covered by sixty P1 and TAC clones.</title>
        <authorList>
            <person name="Sato S."/>
            <person name="Nakamura Y."/>
            <person name="Kaneko T."/>
            <person name="Katoh T."/>
            <person name="Asamizu E."/>
            <person name="Tabata S."/>
        </authorList>
    </citation>
    <scope>NUCLEOTIDE SEQUENCE [LARGE SCALE GENOMIC DNA]</scope>
</reference>
<feature type="chain" id="PRO_5015099846" description="S-protein homolog" evidence="6">
    <location>
        <begin position="20"/>
        <end position="134"/>
    </location>
</feature>
<dbReference type="KEGG" id="ath:AT3G17080"/>
<dbReference type="eggNOG" id="ENOG502S7CQ">
    <property type="taxonomic scope" value="Eukaryota"/>
</dbReference>
<dbReference type="GeneID" id="820965"/>
<dbReference type="PaxDb" id="3702-AT3G17080.1"/>
<reference evidence="11" key="6">
    <citation type="journal article" date="2017" name="Plant J.">
        <title>Araport11: a complete reannotation of the Arabidopsis thaliana reference genome.</title>
        <authorList>
            <person name="Cheng C.Y."/>
            <person name="Krishnakumar V."/>
            <person name="Chan A.P."/>
            <person name="Thibaud-Nissen F."/>
            <person name="Schobel S."/>
            <person name="Town C.D."/>
        </authorList>
    </citation>
    <scope>GENOME REANNOTATION</scope>
    <source>
        <strain evidence="11">cv. Columbia</strain>
    </source>
</reference>
<dbReference type="HOGENOM" id="CLU_125658_0_1_1"/>
<evidence type="ECO:0000256" key="2">
    <source>
        <dbReference type="ARBA" id="ARBA00005581"/>
    </source>
</evidence>
<reference evidence="9" key="4">
    <citation type="submission" date="2011-02" db="EMBL/GenBank/DDBJ databases">
        <authorList>
            <consortium name="TAIR"/>
            <person name="Swarbreck D."/>
            <person name="Lamesch P."/>
            <person name="Wilks C."/>
            <person name="Huala E."/>
        </authorList>
    </citation>
    <scope>NUCLEOTIDE SEQUENCE</scope>
</reference>
<dbReference type="Proteomes" id="UP000006548">
    <property type="component" value="Chromosome 3"/>
</dbReference>
<organism evidence="10">
    <name type="scientific">Arabidopsis thaliana</name>
    <name type="common">Mouse-ear cress</name>
    <dbReference type="NCBI Taxonomy" id="3702"/>
    <lineage>
        <taxon>Eukaryota</taxon>
        <taxon>Viridiplantae</taxon>
        <taxon>Streptophyta</taxon>
        <taxon>Embryophyta</taxon>
        <taxon>Tracheophyta</taxon>
        <taxon>Spermatophyta</taxon>
        <taxon>Magnoliopsida</taxon>
        <taxon>eudicotyledons</taxon>
        <taxon>Gunneridae</taxon>
        <taxon>Pentapetalae</taxon>
        <taxon>rosids</taxon>
        <taxon>malvids</taxon>
        <taxon>Brassicales</taxon>
        <taxon>Brassicaceae</taxon>
        <taxon>Camelineae</taxon>
        <taxon>Arabidopsis</taxon>
    </lineage>
</organism>
<dbReference type="InterPro" id="IPR010264">
    <property type="entry name" value="Self-incomp_S1"/>
</dbReference>